<name>A0ABN2BPY3_9ACTN</name>
<sequence length="233" mass="26777">MTTELPPRLKPLVKQYEECAQGPVTYSPTSWAKDWPNGAIRYLQSLQGEHTEPADRGRRTVDRRHLLLACQRMDLDDELSVLQTFVLVMAWGGGMGSRTIYNTRLALADPAGAYQMLSRTARTLRDAGDSTDLVEVYDAWRLHRVGRAFFTKWFAFAGYVEHRKWQPLILDRRVFRTLNDTLEVSTETLAGVKSRARRYHAYVEAMHAWSPEFGLTASELEWILFRHNGDSLT</sequence>
<dbReference type="RefSeq" id="WP_344179408.1">
    <property type="nucleotide sequence ID" value="NZ_BAAANC010000003.1"/>
</dbReference>
<protein>
    <submittedName>
        <fullName evidence="1">Uncharacterized protein</fullName>
    </submittedName>
</protein>
<proteinExistence type="predicted"/>
<comment type="caution">
    <text evidence="1">The sequence shown here is derived from an EMBL/GenBank/DDBJ whole genome shotgun (WGS) entry which is preliminary data.</text>
</comment>
<evidence type="ECO:0000313" key="1">
    <source>
        <dbReference type="EMBL" id="GAA1545243.1"/>
    </source>
</evidence>
<organism evidence="1 2">
    <name type="scientific">Kribbella lupini</name>
    <dbReference type="NCBI Taxonomy" id="291602"/>
    <lineage>
        <taxon>Bacteria</taxon>
        <taxon>Bacillati</taxon>
        <taxon>Actinomycetota</taxon>
        <taxon>Actinomycetes</taxon>
        <taxon>Propionibacteriales</taxon>
        <taxon>Kribbellaceae</taxon>
        <taxon>Kribbella</taxon>
    </lineage>
</organism>
<reference evidence="1 2" key="1">
    <citation type="journal article" date="2019" name="Int. J. Syst. Evol. Microbiol.">
        <title>The Global Catalogue of Microorganisms (GCM) 10K type strain sequencing project: providing services to taxonomists for standard genome sequencing and annotation.</title>
        <authorList>
            <consortium name="The Broad Institute Genomics Platform"/>
            <consortium name="The Broad Institute Genome Sequencing Center for Infectious Disease"/>
            <person name="Wu L."/>
            <person name="Ma J."/>
        </authorList>
    </citation>
    <scope>NUCLEOTIDE SEQUENCE [LARGE SCALE GENOMIC DNA]</scope>
    <source>
        <strain evidence="1 2">JCM 14303</strain>
    </source>
</reference>
<gene>
    <name evidence="1" type="ORF">GCM10009741_55840</name>
</gene>
<accession>A0ABN2BPY3</accession>
<dbReference type="Pfam" id="PF21790">
    <property type="entry name" value="OGG"/>
    <property type="match status" value="1"/>
</dbReference>
<evidence type="ECO:0000313" key="2">
    <source>
        <dbReference type="Proteomes" id="UP001500363"/>
    </source>
</evidence>
<keyword evidence="2" id="KW-1185">Reference proteome</keyword>
<dbReference type="InterPro" id="IPR048868">
    <property type="entry name" value="OGG-like_put"/>
</dbReference>
<dbReference type="Proteomes" id="UP001500363">
    <property type="component" value="Unassembled WGS sequence"/>
</dbReference>
<dbReference type="EMBL" id="BAAANC010000003">
    <property type="protein sequence ID" value="GAA1545243.1"/>
    <property type="molecule type" value="Genomic_DNA"/>
</dbReference>